<accession>A0A5U9KW60</accession>
<evidence type="ECO:0000256" key="2">
    <source>
        <dbReference type="ARBA" id="ARBA00022452"/>
    </source>
</evidence>
<feature type="domain" description="Outer membrane protein beta-barrel" evidence="7">
    <location>
        <begin position="7"/>
        <end position="177"/>
    </location>
</feature>
<dbReference type="AlphaFoldDB" id="A0A5U9KW60"/>
<keyword evidence="4 6" id="KW-0732">Signal</keyword>
<keyword evidence="5" id="KW-0472">Membrane</keyword>
<evidence type="ECO:0000256" key="6">
    <source>
        <dbReference type="SAM" id="SignalP"/>
    </source>
</evidence>
<dbReference type="GO" id="GO:0009279">
    <property type="term" value="C:cell outer membrane"/>
    <property type="evidence" value="ECO:0007669"/>
    <property type="project" value="UniProtKB-SubCell"/>
</dbReference>
<keyword evidence="2" id="KW-1134">Transmembrane beta strand</keyword>
<dbReference type="SUPFAM" id="SSF56925">
    <property type="entry name" value="OMPA-like"/>
    <property type="match status" value="1"/>
</dbReference>
<reference evidence="8" key="1">
    <citation type="submission" date="2018-07" db="EMBL/GenBank/DDBJ databases">
        <authorList>
            <person name="Ashton P.M."/>
            <person name="Dallman T."/>
            <person name="Nair S."/>
            <person name="De Pinna E."/>
            <person name="Peters T."/>
            <person name="Grant K."/>
        </authorList>
    </citation>
    <scope>NUCLEOTIDE SEQUENCE [LARGE SCALE GENOMIC DNA]</scope>
    <source>
        <strain evidence="8">436933</strain>
    </source>
</reference>
<dbReference type="PANTHER" id="PTHR35892:SF2">
    <property type="entry name" value="OUTER MEMBRANE PROTEIN PAGN"/>
    <property type="match status" value="1"/>
</dbReference>
<dbReference type="Pfam" id="PF13505">
    <property type="entry name" value="OMP_b-brl"/>
    <property type="match status" value="1"/>
</dbReference>
<evidence type="ECO:0000256" key="4">
    <source>
        <dbReference type="ARBA" id="ARBA00022729"/>
    </source>
</evidence>
<dbReference type="InterPro" id="IPR027385">
    <property type="entry name" value="Beta-barrel_OMP"/>
</dbReference>
<evidence type="ECO:0000256" key="3">
    <source>
        <dbReference type="ARBA" id="ARBA00022692"/>
    </source>
</evidence>
<name>A0A5U9KW60_SALNE</name>
<evidence type="ECO:0000256" key="1">
    <source>
        <dbReference type="ARBA" id="ARBA00004571"/>
    </source>
</evidence>
<evidence type="ECO:0000256" key="5">
    <source>
        <dbReference type="ARBA" id="ARBA00023136"/>
    </source>
</evidence>
<dbReference type="InterPro" id="IPR051723">
    <property type="entry name" value="Bact_OM_Invasion-Related"/>
</dbReference>
<gene>
    <name evidence="8" type="ORF">DRY71_22620</name>
</gene>
<dbReference type="PRINTS" id="PR00316">
    <property type="entry name" value="ENTEROVIROMP"/>
</dbReference>
<evidence type="ECO:0000259" key="7">
    <source>
        <dbReference type="Pfam" id="PF13505"/>
    </source>
</evidence>
<dbReference type="PROSITE" id="PS00695">
    <property type="entry name" value="ENT_VIR_OMP_2"/>
    <property type="match status" value="1"/>
</dbReference>
<feature type="signal peptide" evidence="6">
    <location>
        <begin position="1"/>
        <end position="22"/>
    </location>
</feature>
<dbReference type="PANTHER" id="PTHR35892">
    <property type="entry name" value="OUTER MEMBRANE PROTEIN PAGN-RELATED"/>
    <property type="match status" value="1"/>
</dbReference>
<dbReference type="Gene3D" id="2.40.160.20">
    <property type="match status" value="1"/>
</dbReference>
<comment type="caution">
    <text evidence="8">The sequence shown here is derived from an EMBL/GenBank/DDBJ whole genome shotgun (WGS) entry which is preliminary data.</text>
</comment>
<protein>
    <submittedName>
        <fullName evidence="8">Ail/OmpX</fullName>
    </submittedName>
</protein>
<dbReference type="InterPro" id="IPR000758">
    <property type="entry name" value="Enterovir_OMP"/>
</dbReference>
<dbReference type="Proteomes" id="UP000839726">
    <property type="component" value="Unassembled WGS sequence"/>
</dbReference>
<dbReference type="EMBL" id="AAGUYM010000036">
    <property type="protein sequence ID" value="EBS2695481.1"/>
    <property type="molecule type" value="Genomic_DNA"/>
</dbReference>
<dbReference type="InterPro" id="IPR011250">
    <property type="entry name" value="OMP/PagP_B-barrel"/>
</dbReference>
<proteinExistence type="predicted"/>
<feature type="chain" id="PRO_5025051822" evidence="6">
    <location>
        <begin position="23"/>
        <end position="177"/>
    </location>
</feature>
<comment type="subcellular location">
    <subcellularLocation>
        <location evidence="1">Cell outer membrane</location>
        <topology evidence="1">Multi-pass membrane protein</topology>
    </subcellularLocation>
</comment>
<organism evidence="8">
    <name type="scientific">Salmonella newport</name>
    <dbReference type="NCBI Taxonomy" id="108619"/>
    <lineage>
        <taxon>Bacteria</taxon>
        <taxon>Pseudomonadati</taxon>
        <taxon>Pseudomonadota</taxon>
        <taxon>Gammaproteobacteria</taxon>
        <taxon>Enterobacterales</taxon>
        <taxon>Enterobacteriaceae</taxon>
        <taxon>Salmonella</taxon>
    </lineage>
</organism>
<dbReference type="GO" id="GO:0044384">
    <property type="term" value="C:host outer membrane"/>
    <property type="evidence" value="ECO:0007669"/>
    <property type="project" value="InterPro"/>
</dbReference>
<sequence length="177" mass="19135">MNKITVAVLACLAVGSIGVANASDLHHTVSVGYAQTHAKYYGASEEMPGFNIKYHWEDTDTNIGIIGSFAYTRKSESDGDTHGKLTYSSYTVGPSYRFNDYLSGYALVGLGYGKVEAHDEDSSFSMSKTSFAYGAGLQINPVENVAIDASYVYTQFSDGYGSNIDAGTWMLGVGYRF</sequence>
<keyword evidence="3" id="KW-0812">Transmembrane</keyword>
<evidence type="ECO:0000313" key="8">
    <source>
        <dbReference type="EMBL" id="EBS2695481.1"/>
    </source>
</evidence>